<evidence type="ECO:0000256" key="2">
    <source>
        <dbReference type="ARBA" id="ARBA00010792"/>
    </source>
</evidence>
<protein>
    <submittedName>
        <fullName evidence="9">SNARE associated Golgi protein-like protein</fullName>
    </submittedName>
</protein>
<dbReference type="InterPro" id="IPR032816">
    <property type="entry name" value="VTT_dom"/>
</dbReference>
<evidence type="ECO:0000256" key="1">
    <source>
        <dbReference type="ARBA" id="ARBA00004651"/>
    </source>
</evidence>
<dbReference type="OrthoDB" id="9813426at2"/>
<feature type="transmembrane region" description="Helical" evidence="7">
    <location>
        <begin position="12"/>
        <end position="30"/>
    </location>
</feature>
<evidence type="ECO:0000259" key="8">
    <source>
        <dbReference type="Pfam" id="PF09335"/>
    </source>
</evidence>
<evidence type="ECO:0000256" key="3">
    <source>
        <dbReference type="ARBA" id="ARBA00022475"/>
    </source>
</evidence>
<feature type="transmembrane region" description="Helical" evidence="7">
    <location>
        <begin position="135"/>
        <end position="156"/>
    </location>
</feature>
<dbReference type="InterPro" id="IPR051311">
    <property type="entry name" value="DedA_domain"/>
</dbReference>
<name>F4LRS8_TEPAE</name>
<comment type="subcellular location">
    <subcellularLocation>
        <location evidence="1">Cell membrane</location>
        <topology evidence="1">Multi-pass membrane protein</topology>
    </subcellularLocation>
</comment>
<gene>
    <name evidence="9" type="ordered locus">TEPIRE1_1095</name>
</gene>
<evidence type="ECO:0000256" key="7">
    <source>
        <dbReference type="SAM" id="Phobius"/>
    </source>
</evidence>
<evidence type="ECO:0000313" key="9">
    <source>
        <dbReference type="EMBL" id="CDI40570.1"/>
    </source>
</evidence>
<keyword evidence="6 7" id="KW-0472">Membrane</keyword>
<dbReference type="HOGENOM" id="CLU_044208_1_2_9"/>
<keyword evidence="5 7" id="KW-1133">Transmembrane helix</keyword>
<sequence length="204" mass="23928">MHISQYANQMIYSYGYFGLFIILLLEGLGLPLPIQFAFMATAYLIHINIMSALPVIATATMGNLTGNILAYFLGHYGGEPIFKSINRFLRIDDEDINKIKKWFDKYGSITNMVSRWIGITRTPAIWAAGLFRINFFSYTLFSFIGDLLWTIFWVVLFDKLQSNLNWFLTLRLEYKVLGILLIFSAFYISWYWFLRVFRSKREKV</sequence>
<evidence type="ECO:0000256" key="5">
    <source>
        <dbReference type="ARBA" id="ARBA00022989"/>
    </source>
</evidence>
<organism evidence="9 10">
    <name type="scientific">Tepidanaerobacter acetatoxydans (strain DSM 21804 / JCM 16047 / Re1)</name>
    <dbReference type="NCBI Taxonomy" id="1209989"/>
    <lineage>
        <taxon>Bacteria</taxon>
        <taxon>Bacillati</taxon>
        <taxon>Bacillota</taxon>
        <taxon>Clostridia</taxon>
        <taxon>Thermosediminibacterales</taxon>
        <taxon>Tepidanaerobacteraceae</taxon>
        <taxon>Tepidanaerobacter</taxon>
    </lineage>
</organism>
<keyword evidence="10" id="KW-1185">Reference proteome</keyword>
<proteinExistence type="inferred from homology"/>
<dbReference type="RefSeq" id="WP_013778069.1">
    <property type="nucleotide sequence ID" value="NC_015519.1"/>
</dbReference>
<keyword evidence="3" id="KW-1003">Cell membrane</keyword>
<feature type="transmembrane region" description="Helical" evidence="7">
    <location>
        <begin position="176"/>
        <end position="194"/>
    </location>
</feature>
<dbReference type="KEGG" id="tep:TepRe1_0998"/>
<feature type="transmembrane region" description="Helical" evidence="7">
    <location>
        <begin position="36"/>
        <end position="57"/>
    </location>
</feature>
<dbReference type="eggNOG" id="COG0586">
    <property type="taxonomic scope" value="Bacteria"/>
</dbReference>
<dbReference type="KEGG" id="tae:TepiRe1_1095"/>
<dbReference type="GO" id="GO:0005886">
    <property type="term" value="C:plasma membrane"/>
    <property type="evidence" value="ECO:0007669"/>
    <property type="project" value="UniProtKB-SubCell"/>
</dbReference>
<feature type="domain" description="VTT" evidence="8">
    <location>
        <begin position="33"/>
        <end position="158"/>
    </location>
</feature>
<dbReference type="Proteomes" id="UP000010802">
    <property type="component" value="Chromosome"/>
</dbReference>
<keyword evidence="4 7" id="KW-0812">Transmembrane</keyword>
<comment type="similarity">
    <text evidence="2">Belongs to the DedA family.</text>
</comment>
<dbReference type="AlphaFoldDB" id="F4LRS8"/>
<evidence type="ECO:0000313" key="10">
    <source>
        <dbReference type="Proteomes" id="UP000010802"/>
    </source>
</evidence>
<reference evidence="10" key="1">
    <citation type="journal article" date="2013" name="Genome Announc.">
        <title>First genome sequence of a syntrophic acetate-oxidizing bacterium, Tepidanaerobacter acetatoxydans strain Re1.</title>
        <authorList>
            <person name="Manzoor S."/>
            <person name="Bongcam-Rudloff E."/>
            <person name="Schnurer A."/>
            <person name="Muller B."/>
        </authorList>
    </citation>
    <scope>NUCLEOTIDE SEQUENCE [LARGE SCALE GENOMIC DNA]</scope>
    <source>
        <strain evidence="10">Re1</strain>
    </source>
</reference>
<dbReference type="Pfam" id="PF09335">
    <property type="entry name" value="VTT_dom"/>
    <property type="match status" value="1"/>
</dbReference>
<evidence type="ECO:0000256" key="4">
    <source>
        <dbReference type="ARBA" id="ARBA00022692"/>
    </source>
</evidence>
<dbReference type="PANTHER" id="PTHR42709">
    <property type="entry name" value="ALKALINE PHOSPHATASE LIKE PROTEIN"/>
    <property type="match status" value="1"/>
</dbReference>
<accession>F4LRS8</accession>
<dbReference type="PANTHER" id="PTHR42709:SF6">
    <property type="entry name" value="UNDECAPRENYL PHOSPHATE TRANSPORTER A"/>
    <property type="match status" value="1"/>
</dbReference>
<dbReference type="EMBL" id="HF563609">
    <property type="protein sequence ID" value="CDI40570.1"/>
    <property type="molecule type" value="Genomic_DNA"/>
</dbReference>
<evidence type="ECO:0000256" key="6">
    <source>
        <dbReference type="ARBA" id="ARBA00023136"/>
    </source>
</evidence>
<dbReference type="STRING" id="1209989.TepRe1_0998"/>